<dbReference type="InterPro" id="IPR001623">
    <property type="entry name" value="DnaJ_domain"/>
</dbReference>
<dbReference type="Proteomes" id="UP000503096">
    <property type="component" value="Chromosome"/>
</dbReference>
<dbReference type="PANTHER" id="PTHR14021:SF15">
    <property type="entry name" value="IRON-SULFUR CLUSTER CO-CHAPERONE PROTEIN HSCB"/>
    <property type="match status" value="1"/>
</dbReference>
<dbReference type="RefSeq" id="WP_171161161.1">
    <property type="nucleotide sequence ID" value="NZ_CP053073.1"/>
</dbReference>
<dbReference type="Pfam" id="PF07743">
    <property type="entry name" value="HSCB_C"/>
    <property type="match status" value="1"/>
</dbReference>
<proteinExistence type="inferred from homology"/>
<comment type="function">
    <text evidence="3 4">Co-chaperone involved in the maturation of iron-sulfur cluster-containing proteins. Seems to help targeting proteins to be folded toward HscA.</text>
</comment>
<dbReference type="InterPro" id="IPR004640">
    <property type="entry name" value="HscB"/>
</dbReference>
<reference evidence="6 7" key="1">
    <citation type="submission" date="2020-04" db="EMBL/GenBank/DDBJ databases">
        <title>Usitatibacter rugosus gen. nov., sp. nov. and Usitatibacter palustris sp. nov., novel members of Usitatibacteraceae fam. nov. within the order Nitrosomonadales isolated from soil.</title>
        <authorList>
            <person name="Huber K.J."/>
            <person name="Neumann-Schaal M."/>
            <person name="Geppert A."/>
            <person name="Luckner M."/>
            <person name="Wanner G."/>
            <person name="Overmann J."/>
        </authorList>
    </citation>
    <scope>NUCLEOTIDE SEQUENCE [LARGE SCALE GENOMIC DNA]</scope>
    <source>
        <strain evidence="6 7">Swamp67</strain>
    </source>
</reference>
<dbReference type="NCBIfam" id="TIGR00714">
    <property type="entry name" value="hscB"/>
    <property type="match status" value="1"/>
</dbReference>
<dbReference type="InterPro" id="IPR009073">
    <property type="entry name" value="HscB_oligo_C"/>
</dbReference>
<keyword evidence="2 4" id="KW-0143">Chaperone</keyword>
<accession>A0A6M4H5G4</accession>
<feature type="domain" description="J" evidence="5">
    <location>
        <begin position="6"/>
        <end position="78"/>
    </location>
</feature>
<evidence type="ECO:0000256" key="4">
    <source>
        <dbReference type="HAMAP-Rule" id="MF_00682"/>
    </source>
</evidence>
<dbReference type="GO" id="GO:0051259">
    <property type="term" value="P:protein complex oligomerization"/>
    <property type="evidence" value="ECO:0007669"/>
    <property type="project" value="InterPro"/>
</dbReference>
<dbReference type="EMBL" id="CP053073">
    <property type="protein sequence ID" value="QJR14405.1"/>
    <property type="molecule type" value="Genomic_DNA"/>
</dbReference>
<evidence type="ECO:0000259" key="5">
    <source>
        <dbReference type="PROSITE" id="PS50076"/>
    </source>
</evidence>
<dbReference type="GO" id="GO:0006457">
    <property type="term" value="P:protein folding"/>
    <property type="evidence" value="ECO:0007669"/>
    <property type="project" value="UniProtKB-UniRule"/>
</dbReference>
<gene>
    <name evidence="4 6" type="primary">hscB</name>
    <name evidence="6" type="ORF">DSM104440_01201</name>
</gene>
<dbReference type="InterPro" id="IPR036869">
    <property type="entry name" value="J_dom_sf"/>
</dbReference>
<dbReference type="GO" id="GO:0051087">
    <property type="term" value="F:protein-folding chaperone binding"/>
    <property type="evidence" value="ECO:0007669"/>
    <property type="project" value="InterPro"/>
</dbReference>
<dbReference type="GO" id="GO:0044571">
    <property type="term" value="P:[2Fe-2S] cluster assembly"/>
    <property type="evidence" value="ECO:0007669"/>
    <property type="project" value="InterPro"/>
</dbReference>
<dbReference type="FunCoup" id="A0A6M4H5G4">
    <property type="interactions" value="335"/>
</dbReference>
<dbReference type="SMART" id="SM00271">
    <property type="entry name" value="DnaJ"/>
    <property type="match status" value="1"/>
</dbReference>
<evidence type="ECO:0000313" key="6">
    <source>
        <dbReference type="EMBL" id="QJR14405.1"/>
    </source>
</evidence>
<dbReference type="CDD" id="cd06257">
    <property type="entry name" value="DnaJ"/>
    <property type="match status" value="1"/>
</dbReference>
<dbReference type="PANTHER" id="PTHR14021">
    <property type="entry name" value="IRON-SULFUR CLUSTER CO-CHAPERONE PROTEIN HSCB"/>
    <property type="match status" value="1"/>
</dbReference>
<evidence type="ECO:0000256" key="2">
    <source>
        <dbReference type="ARBA" id="ARBA00023186"/>
    </source>
</evidence>
<dbReference type="SUPFAM" id="SSF46565">
    <property type="entry name" value="Chaperone J-domain"/>
    <property type="match status" value="1"/>
</dbReference>
<dbReference type="Gene3D" id="1.20.1280.20">
    <property type="entry name" value="HscB, C-terminal domain"/>
    <property type="match status" value="1"/>
</dbReference>
<dbReference type="GO" id="GO:1990230">
    <property type="term" value="C:iron-sulfur cluster transfer complex"/>
    <property type="evidence" value="ECO:0007669"/>
    <property type="project" value="TreeGrafter"/>
</dbReference>
<protein>
    <recommendedName>
        <fullName evidence="4">Co-chaperone protein HscB homolog</fullName>
    </recommendedName>
</protein>
<dbReference type="PROSITE" id="PS50076">
    <property type="entry name" value="DNAJ_2"/>
    <property type="match status" value="1"/>
</dbReference>
<dbReference type="SUPFAM" id="SSF47144">
    <property type="entry name" value="HSC20 (HSCB), C-terminal oligomerisation domain"/>
    <property type="match status" value="1"/>
</dbReference>
<evidence type="ECO:0000313" key="7">
    <source>
        <dbReference type="Proteomes" id="UP000503096"/>
    </source>
</evidence>
<evidence type="ECO:0000256" key="1">
    <source>
        <dbReference type="ARBA" id="ARBA00010476"/>
    </source>
</evidence>
<sequence>MNETANHFELMGLPVAYAIDAARLEEGYRALQSRVHPDRYANASPAERRVAMQWATRANEAYSTLRDPLNRARYLLALRGFDTGEETNTAMPADFLMQQMQWREAASDARASRDGAALEALRKDLSGERSGLFRELEGALGAKLDGAAGCALVRKLRFLEKLDFEVDDALEQLHETAR</sequence>
<dbReference type="KEGG" id="upl:DSM104440_01201"/>
<name>A0A6M4H5G4_9PROT</name>
<dbReference type="AlphaFoldDB" id="A0A6M4H5G4"/>
<comment type="similarity">
    <text evidence="1 4">Belongs to the HscB family.</text>
</comment>
<dbReference type="NCBIfam" id="NF002935">
    <property type="entry name" value="PRK03578.1"/>
    <property type="match status" value="1"/>
</dbReference>
<organism evidence="6 7">
    <name type="scientific">Usitatibacter palustris</name>
    <dbReference type="NCBI Taxonomy" id="2732487"/>
    <lineage>
        <taxon>Bacteria</taxon>
        <taxon>Pseudomonadati</taxon>
        <taxon>Pseudomonadota</taxon>
        <taxon>Betaproteobacteria</taxon>
        <taxon>Nitrosomonadales</taxon>
        <taxon>Usitatibacteraceae</taxon>
        <taxon>Usitatibacter</taxon>
    </lineage>
</organism>
<dbReference type="Gene3D" id="1.10.287.110">
    <property type="entry name" value="DnaJ domain"/>
    <property type="match status" value="1"/>
</dbReference>
<dbReference type="HAMAP" id="MF_00682">
    <property type="entry name" value="HscB"/>
    <property type="match status" value="1"/>
</dbReference>
<dbReference type="GO" id="GO:0001671">
    <property type="term" value="F:ATPase activator activity"/>
    <property type="evidence" value="ECO:0007669"/>
    <property type="project" value="InterPro"/>
</dbReference>
<dbReference type="InterPro" id="IPR036386">
    <property type="entry name" value="HscB_C_sf"/>
</dbReference>
<comment type="subunit">
    <text evidence="4">Interacts with HscA and stimulates its ATPase activity.</text>
</comment>
<evidence type="ECO:0000256" key="3">
    <source>
        <dbReference type="ARBA" id="ARBA00025596"/>
    </source>
</evidence>
<dbReference type="InParanoid" id="A0A6M4H5G4"/>
<keyword evidence="7" id="KW-1185">Reference proteome</keyword>